<dbReference type="Proteomes" id="UP001280581">
    <property type="component" value="Unassembled WGS sequence"/>
</dbReference>
<proteinExistence type="predicted"/>
<gene>
    <name evidence="2" type="ORF">GRF29_44g1083137</name>
</gene>
<dbReference type="EMBL" id="WVTA01000005">
    <property type="protein sequence ID" value="KAK3209919.1"/>
    <property type="molecule type" value="Genomic_DNA"/>
</dbReference>
<evidence type="ECO:0000313" key="2">
    <source>
        <dbReference type="EMBL" id="KAK3209919.1"/>
    </source>
</evidence>
<feature type="signal peptide" evidence="1">
    <location>
        <begin position="1"/>
        <end position="15"/>
    </location>
</feature>
<feature type="chain" id="PRO_5043050493" evidence="1">
    <location>
        <begin position="16"/>
        <end position="155"/>
    </location>
</feature>
<keyword evidence="3" id="KW-1185">Reference proteome</keyword>
<comment type="caution">
    <text evidence="2">The sequence shown here is derived from an EMBL/GenBank/DDBJ whole genome shotgun (WGS) entry which is preliminary data.</text>
</comment>
<name>A0AAN6M2L3_9PLEO</name>
<keyword evidence="1" id="KW-0732">Signal</keyword>
<sequence>MYLLLLALFVVTTLASTLDSPPTSNDVNPRATCERINFPDRLKQVYCFEQTHCYGWTLNKFLPETELNAHPTEDTAACYNTDIYVKSCWYTNPQRKDLGCKMWDLPNCQGNVLHVPASNIDAKWFMRDFSRAKPGWSGRINSLKCYRMNAAGGPA</sequence>
<protein>
    <submittedName>
        <fullName evidence="2">Uncharacterized protein</fullName>
    </submittedName>
</protein>
<organism evidence="2 3">
    <name type="scientific">Pseudopithomyces chartarum</name>
    <dbReference type="NCBI Taxonomy" id="1892770"/>
    <lineage>
        <taxon>Eukaryota</taxon>
        <taxon>Fungi</taxon>
        <taxon>Dikarya</taxon>
        <taxon>Ascomycota</taxon>
        <taxon>Pezizomycotina</taxon>
        <taxon>Dothideomycetes</taxon>
        <taxon>Pleosporomycetidae</taxon>
        <taxon>Pleosporales</taxon>
        <taxon>Massarineae</taxon>
        <taxon>Didymosphaeriaceae</taxon>
        <taxon>Pseudopithomyces</taxon>
    </lineage>
</organism>
<evidence type="ECO:0000313" key="3">
    <source>
        <dbReference type="Proteomes" id="UP001280581"/>
    </source>
</evidence>
<reference evidence="2 3" key="1">
    <citation type="submission" date="2021-02" db="EMBL/GenBank/DDBJ databases">
        <title>Genome assembly of Pseudopithomyces chartarum.</title>
        <authorList>
            <person name="Jauregui R."/>
            <person name="Singh J."/>
            <person name="Voisey C."/>
        </authorList>
    </citation>
    <scope>NUCLEOTIDE SEQUENCE [LARGE SCALE GENOMIC DNA]</scope>
    <source>
        <strain evidence="2 3">AGR01</strain>
    </source>
</reference>
<evidence type="ECO:0000256" key="1">
    <source>
        <dbReference type="SAM" id="SignalP"/>
    </source>
</evidence>
<accession>A0AAN6M2L3</accession>
<dbReference type="AlphaFoldDB" id="A0AAN6M2L3"/>